<feature type="compositionally biased region" description="Low complexity" evidence="1">
    <location>
        <begin position="121"/>
        <end position="135"/>
    </location>
</feature>
<reference evidence="4 5" key="1">
    <citation type="submission" date="2024-03" db="EMBL/GenBank/DDBJ databases">
        <title>The genome assembly and annotation of the cricket Gryllus longicercus Weissman &amp; Gray.</title>
        <authorList>
            <person name="Szrajer S."/>
            <person name="Gray D."/>
            <person name="Ylla G."/>
        </authorList>
    </citation>
    <scope>NUCLEOTIDE SEQUENCE [LARGE SCALE GENOMIC DNA]</scope>
    <source>
        <strain evidence="4">DAG 2021-001</strain>
        <tissue evidence="4">Whole body minus gut</tissue>
    </source>
</reference>
<feature type="compositionally biased region" description="Acidic residues" evidence="1">
    <location>
        <begin position="456"/>
        <end position="466"/>
    </location>
</feature>
<feature type="compositionally biased region" description="Low complexity" evidence="1">
    <location>
        <begin position="227"/>
        <end position="239"/>
    </location>
</feature>
<feature type="transmembrane region" description="Helical" evidence="2">
    <location>
        <begin position="363"/>
        <end position="388"/>
    </location>
</feature>
<evidence type="ECO:0000256" key="3">
    <source>
        <dbReference type="SAM" id="SignalP"/>
    </source>
</evidence>
<feature type="compositionally biased region" description="Basic and acidic residues" evidence="1">
    <location>
        <begin position="550"/>
        <end position="564"/>
    </location>
</feature>
<feature type="compositionally biased region" description="Low complexity" evidence="1">
    <location>
        <begin position="518"/>
        <end position="546"/>
    </location>
</feature>
<feature type="signal peptide" evidence="3">
    <location>
        <begin position="1"/>
        <end position="19"/>
    </location>
</feature>
<sequence length="564" mass="58331">MRSVLLWFAFYISTHCGVGADIELYPVGTPDDYPLEELSVILREKPELFVTREQLAAAAAAAEAAAEAEAEAEAAAAAAGRREYPREASSLARLRLAPAPDAVGPAPQYAPRRQPAFSYREPAGQAADGQPAPFAVSPEDPRFYEEPRAQSPELDGGGGAYRAGDFGFRVPSPEEAPPRSRPDTVQGALEQAPPPPAAPPAARDADEEAWRLRLNFRQAQQPPPPQQQQQQQQQAAVASAPPPAQQEAPPPDTKKKASQEAASSVEAEAEAAARAAVQAAAAAAPQADMAAPPVAELRGGGGAGAAGAGQVRPAAVANPFEDEDEEEAEGPAAEVLVPQASKPQRSSAVQQKPVLLPPDNSDLYFIAIVAGCCAAAVVGIIAIGISWYRLQKSAKAAADVEYPAYGVTGPNKDVSPTGDRRLAQSAQMYHYQHQKQQIIAMESRIPAERNGSVSDAESEEENEEGDYTVYECPGLAPTGEMEVKNPMFHDDPTPATPAAGPVLGAVASGAGGAGAAGGAALALPSAASAAVSSASTPTVSTSSAAPHKTSAKEHVNGDSKQQKP</sequence>
<feature type="compositionally biased region" description="Low complexity" evidence="1">
    <location>
        <begin position="162"/>
        <end position="173"/>
    </location>
</feature>
<dbReference type="PANTHER" id="PTHR23352:SF2">
    <property type="entry name" value="NEURAL PROLIFERATION DIFFERENTIATION AND CONTROL PROTEIN 1"/>
    <property type="match status" value="1"/>
</dbReference>
<dbReference type="AlphaFoldDB" id="A0AAN9W3Z9"/>
<keyword evidence="2" id="KW-1133">Transmembrane helix</keyword>
<dbReference type="EMBL" id="JAZDUA010000015">
    <property type="protein sequence ID" value="KAK7873290.1"/>
    <property type="molecule type" value="Genomic_DNA"/>
</dbReference>
<dbReference type="Pfam" id="PF06809">
    <property type="entry name" value="NPDC1"/>
    <property type="match status" value="1"/>
</dbReference>
<evidence type="ECO:0008006" key="6">
    <source>
        <dbReference type="Google" id="ProtNLM"/>
    </source>
</evidence>
<evidence type="ECO:0000313" key="4">
    <source>
        <dbReference type="EMBL" id="KAK7873290.1"/>
    </source>
</evidence>
<dbReference type="PANTHER" id="PTHR23352">
    <property type="entry name" value="NEURAL PROLIFERATION DIFFERENTIATION AND CONTROL PROTEIN-1 NPDC-1 PROTEIN"/>
    <property type="match status" value="1"/>
</dbReference>
<evidence type="ECO:0000256" key="2">
    <source>
        <dbReference type="SAM" id="Phobius"/>
    </source>
</evidence>
<evidence type="ECO:0000313" key="5">
    <source>
        <dbReference type="Proteomes" id="UP001378592"/>
    </source>
</evidence>
<dbReference type="InterPro" id="IPR009635">
    <property type="entry name" value="NPDC1"/>
</dbReference>
<protein>
    <recommendedName>
        <fullName evidence="6">Neural proliferation differentiation and control protein 1</fullName>
    </recommendedName>
</protein>
<feature type="compositionally biased region" description="Low complexity" evidence="1">
    <location>
        <begin position="496"/>
        <end position="508"/>
    </location>
</feature>
<feature type="chain" id="PRO_5042998913" description="Neural proliferation differentiation and control protein 1" evidence="3">
    <location>
        <begin position="20"/>
        <end position="564"/>
    </location>
</feature>
<gene>
    <name evidence="4" type="ORF">R5R35_011355</name>
</gene>
<dbReference type="GO" id="GO:0016020">
    <property type="term" value="C:membrane"/>
    <property type="evidence" value="ECO:0007669"/>
    <property type="project" value="InterPro"/>
</dbReference>
<feature type="compositionally biased region" description="Basic and acidic residues" evidence="1">
    <location>
        <begin position="139"/>
        <end position="148"/>
    </location>
</feature>
<feature type="region of interest" description="Disordered" evidence="1">
    <location>
        <begin position="447"/>
        <end position="466"/>
    </location>
</feature>
<feature type="region of interest" description="Disordered" evidence="1">
    <location>
        <begin position="478"/>
        <end position="564"/>
    </location>
</feature>
<dbReference type="Proteomes" id="UP001378592">
    <property type="component" value="Unassembled WGS sequence"/>
</dbReference>
<evidence type="ECO:0000256" key="1">
    <source>
        <dbReference type="SAM" id="MobiDB-lite"/>
    </source>
</evidence>
<feature type="region of interest" description="Disordered" evidence="1">
    <location>
        <begin position="121"/>
        <end position="270"/>
    </location>
</feature>
<keyword evidence="3" id="KW-0732">Signal</keyword>
<accession>A0AAN9W3Z9</accession>
<keyword evidence="5" id="KW-1185">Reference proteome</keyword>
<comment type="caution">
    <text evidence="4">The sequence shown here is derived from an EMBL/GenBank/DDBJ whole genome shotgun (WGS) entry which is preliminary data.</text>
</comment>
<feature type="compositionally biased region" description="Basic and acidic residues" evidence="1">
    <location>
        <begin position="481"/>
        <end position="492"/>
    </location>
</feature>
<feature type="compositionally biased region" description="Low complexity" evidence="1">
    <location>
        <begin position="259"/>
        <end position="270"/>
    </location>
</feature>
<organism evidence="4 5">
    <name type="scientific">Gryllus longicercus</name>
    <dbReference type="NCBI Taxonomy" id="2509291"/>
    <lineage>
        <taxon>Eukaryota</taxon>
        <taxon>Metazoa</taxon>
        <taxon>Ecdysozoa</taxon>
        <taxon>Arthropoda</taxon>
        <taxon>Hexapoda</taxon>
        <taxon>Insecta</taxon>
        <taxon>Pterygota</taxon>
        <taxon>Neoptera</taxon>
        <taxon>Polyneoptera</taxon>
        <taxon>Orthoptera</taxon>
        <taxon>Ensifera</taxon>
        <taxon>Gryllidea</taxon>
        <taxon>Grylloidea</taxon>
        <taxon>Gryllidae</taxon>
        <taxon>Gryllinae</taxon>
        <taxon>Gryllus</taxon>
    </lineage>
</organism>
<name>A0AAN9W3Z9_9ORTH</name>
<keyword evidence="2" id="KW-0812">Transmembrane</keyword>
<feature type="compositionally biased region" description="Pro residues" evidence="1">
    <location>
        <begin position="240"/>
        <end position="251"/>
    </location>
</feature>
<proteinExistence type="predicted"/>
<keyword evidence="2" id="KW-0472">Membrane</keyword>